<evidence type="ECO:0000256" key="1">
    <source>
        <dbReference type="SAM" id="MobiDB-lite"/>
    </source>
</evidence>
<sequence>MADKSPRQTASKKSGKSIKEKRADKRAASAPAGSLDVTPTKAAKKK</sequence>
<organism evidence="2 3">
    <name type="scientific">Pseudarthrobacter defluvii</name>
    <dbReference type="NCBI Taxonomy" id="410837"/>
    <lineage>
        <taxon>Bacteria</taxon>
        <taxon>Bacillati</taxon>
        <taxon>Actinomycetota</taxon>
        <taxon>Actinomycetes</taxon>
        <taxon>Micrococcales</taxon>
        <taxon>Micrococcaceae</taxon>
        <taxon>Pseudarthrobacter</taxon>
    </lineage>
</organism>
<dbReference type="RefSeq" id="WP_201302376.1">
    <property type="nucleotide sequence ID" value="NZ_JAUSSY010000011.1"/>
</dbReference>
<name>A0ABT9ULU8_9MICC</name>
<protein>
    <submittedName>
        <fullName evidence="2">Uncharacterized protein</fullName>
    </submittedName>
</protein>
<dbReference type="EMBL" id="JAUSSY010000011">
    <property type="protein sequence ID" value="MDQ0120026.1"/>
    <property type="molecule type" value="Genomic_DNA"/>
</dbReference>
<dbReference type="Proteomes" id="UP001226389">
    <property type="component" value="Unassembled WGS sequence"/>
</dbReference>
<reference evidence="2 3" key="1">
    <citation type="submission" date="2023-07" db="EMBL/GenBank/DDBJ databases">
        <title>Sorghum-associated microbial communities from plants grown in Nebraska, USA.</title>
        <authorList>
            <person name="Schachtman D."/>
        </authorList>
    </citation>
    <scope>NUCLEOTIDE SEQUENCE [LARGE SCALE GENOMIC DNA]</scope>
    <source>
        <strain evidence="2 3">DS994</strain>
    </source>
</reference>
<comment type="caution">
    <text evidence="2">The sequence shown here is derived from an EMBL/GenBank/DDBJ whole genome shotgun (WGS) entry which is preliminary data.</text>
</comment>
<feature type="compositionally biased region" description="Basic and acidic residues" evidence="1">
    <location>
        <begin position="17"/>
        <end position="27"/>
    </location>
</feature>
<evidence type="ECO:0000313" key="3">
    <source>
        <dbReference type="Proteomes" id="UP001226389"/>
    </source>
</evidence>
<gene>
    <name evidence="2" type="ORF">J2T22_003221</name>
</gene>
<accession>A0ABT9ULU8</accession>
<proteinExistence type="predicted"/>
<evidence type="ECO:0000313" key="2">
    <source>
        <dbReference type="EMBL" id="MDQ0120026.1"/>
    </source>
</evidence>
<keyword evidence="3" id="KW-1185">Reference proteome</keyword>
<feature type="region of interest" description="Disordered" evidence="1">
    <location>
        <begin position="1"/>
        <end position="46"/>
    </location>
</feature>